<dbReference type="PANTHER" id="PTHR33154">
    <property type="entry name" value="TRANSCRIPTIONAL REGULATOR, ARSR FAMILY"/>
    <property type="match status" value="1"/>
</dbReference>
<dbReference type="PROSITE" id="PS50987">
    <property type="entry name" value="HTH_ARSR_2"/>
    <property type="match status" value="1"/>
</dbReference>
<evidence type="ECO:0000256" key="3">
    <source>
        <dbReference type="ARBA" id="ARBA00023015"/>
    </source>
</evidence>
<feature type="domain" description="HTH arsR-type" evidence="7">
    <location>
        <begin position="1"/>
        <end position="89"/>
    </location>
</feature>
<dbReference type="Proteomes" id="UP000250579">
    <property type="component" value="Chromosome"/>
</dbReference>
<dbReference type="GO" id="GO:0003677">
    <property type="term" value="F:DNA binding"/>
    <property type="evidence" value="ECO:0007669"/>
    <property type="project" value="UniProtKB-KW"/>
</dbReference>
<dbReference type="InterPro" id="IPR051081">
    <property type="entry name" value="HTH_MetalResp_TranReg"/>
</dbReference>
<dbReference type="InterPro" id="IPR036388">
    <property type="entry name" value="WH-like_DNA-bd_sf"/>
</dbReference>
<evidence type="ECO:0000313" key="8">
    <source>
        <dbReference type="EMBL" id="AXA67044.1"/>
    </source>
</evidence>
<reference evidence="8 9" key="1">
    <citation type="submission" date="2017-06" db="EMBL/GenBank/DDBJ databases">
        <title>Evolution towards high GC content and high-temperature stress adaptation in endophytic Pseudomonas oryzihabitans impacted its plant-growth promoting traits.</title>
        <authorList>
            <person name="Nascimento F.X."/>
        </authorList>
    </citation>
    <scope>NUCLEOTIDE SEQUENCE [LARGE SCALE GENOMIC DNA]</scope>
    <source>
        <strain evidence="8 9">MS8</strain>
    </source>
</reference>
<dbReference type="CDD" id="cd00090">
    <property type="entry name" value="HTH_ARSR"/>
    <property type="match status" value="1"/>
</dbReference>
<keyword evidence="2" id="KW-0480">Metal-thiolate cluster</keyword>
<dbReference type="SUPFAM" id="SSF46785">
    <property type="entry name" value="Winged helix' DNA-binding domain"/>
    <property type="match status" value="1"/>
</dbReference>
<dbReference type="EMBL" id="CP022198">
    <property type="protein sequence ID" value="AXA67044.1"/>
    <property type="molecule type" value="Genomic_DNA"/>
</dbReference>
<name>A0A2Z5A965_9PSED</name>
<dbReference type="GO" id="GO:0003700">
    <property type="term" value="F:DNA-binding transcription factor activity"/>
    <property type="evidence" value="ECO:0007669"/>
    <property type="project" value="InterPro"/>
</dbReference>
<dbReference type="FunFam" id="1.10.10.10:FF:000279">
    <property type="entry name" value="Transcriptional regulator, ArsR family"/>
    <property type="match status" value="1"/>
</dbReference>
<dbReference type="Gene3D" id="1.10.10.10">
    <property type="entry name" value="Winged helix-like DNA-binding domain superfamily/Winged helix DNA-binding domain"/>
    <property type="match status" value="1"/>
</dbReference>
<evidence type="ECO:0000256" key="6">
    <source>
        <dbReference type="ARBA" id="ARBA00060178"/>
    </source>
</evidence>
<keyword evidence="3" id="KW-0805">Transcription regulation</keyword>
<evidence type="ECO:0000256" key="5">
    <source>
        <dbReference type="ARBA" id="ARBA00023163"/>
    </source>
</evidence>
<dbReference type="Pfam" id="PF01022">
    <property type="entry name" value="HTH_5"/>
    <property type="match status" value="1"/>
</dbReference>
<evidence type="ECO:0000259" key="7">
    <source>
        <dbReference type="PROSITE" id="PS50987"/>
    </source>
</evidence>
<dbReference type="InterPro" id="IPR036390">
    <property type="entry name" value="WH_DNA-bd_sf"/>
</dbReference>
<dbReference type="AlphaFoldDB" id="A0A2Z5A965"/>
<keyword evidence="1" id="KW-0059">Arsenical resistance</keyword>
<gene>
    <name evidence="8" type="ORF">CE139_14885</name>
</gene>
<dbReference type="RefSeq" id="WP_208691262.1">
    <property type="nucleotide sequence ID" value="NZ_CP022198.1"/>
</dbReference>
<dbReference type="SMART" id="SM00418">
    <property type="entry name" value="HTH_ARSR"/>
    <property type="match status" value="1"/>
</dbReference>
<sequence>MSPTSFFKCLADDTRGRIMLMLCAEAELCVCELIHALDDSQPKVSRHLAQLRACGLLEDRRQGQWIYYRLHPQLPAWAREVLELTLRTNLPWVQPQMDRLAAMDSRPTRQAACCPPGAVETASC</sequence>
<organism evidence="8 9">
    <name type="scientific">Pseudomonas oryzihabitans</name>
    <dbReference type="NCBI Taxonomy" id="47885"/>
    <lineage>
        <taxon>Bacteria</taxon>
        <taxon>Pseudomonadati</taxon>
        <taxon>Pseudomonadota</taxon>
        <taxon>Gammaproteobacteria</taxon>
        <taxon>Pseudomonadales</taxon>
        <taxon>Pseudomonadaceae</taxon>
        <taxon>Pseudomonas</taxon>
    </lineage>
</organism>
<evidence type="ECO:0000256" key="2">
    <source>
        <dbReference type="ARBA" id="ARBA00022851"/>
    </source>
</evidence>
<evidence type="ECO:0000313" key="9">
    <source>
        <dbReference type="Proteomes" id="UP000250579"/>
    </source>
</evidence>
<dbReference type="InterPro" id="IPR001845">
    <property type="entry name" value="HTH_ArsR_DNA-bd_dom"/>
</dbReference>
<evidence type="ECO:0000256" key="4">
    <source>
        <dbReference type="ARBA" id="ARBA00023125"/>
    </source>
</evidence>
<keyword evidence="5" id="KW-0804">Transcription</keyword>
<protein>
    <submittedName>
        <fullName evidence="8">Transcriptional regulator</fullName>
    </submittedName>
</protein>
<dbReference type="NCBIfam" id="NF033788">
    <property type="entry name" value="HTH_metalloreg"/>
    <property type="match status" value="1"/>
</dbReference>
<dbReference type="PRINTS" id="PR00778">
    <property type="entry name" value="HTHARSR"/>
</dbReference>
<proteinExistence type="predicted"/>
<keyword evidence="2" id="KW-0479">Metal-binding</keyword>
<dbReference type="PANTHER" id="PTHR33154:SF18">
    <property type="entry name" value="ARSENICAL RESISTANCE OPERON REPRESSOR"/>
    <property type="match status" value="1"/>
</dbReference>
<dbReference type="NCBIfam" id="NF007528">
    <property type="entry name" value="PRK10141.1"/>
    <property type="match status" value="1"/>
</dbReference>
<dbReference type="GO" id="GO:0046872">
    <property type="term" value="F:metal ion binding"/>
    <property type="evidence" value="ECO:0007669"/>
    <property type="project" value="UniProtKB-KW"/>
</dbReference>
<dbReference type="InterPro" id="IPR011991">
    <property type="entry name" value="ArsR-like_HTH"/>
</dbReference>
<comment type="function">
    <text evidence="6">Binds arsenite and regulates the expression of arsenic efflux pumps. In vitro, also binds antimony and bismuth, but not arsenate.</text>
</comment>
<dbReference type="GO" id="GO:0046685">
    <property type="term" value="P:response to arsenic-containing substance"/>
    <property type="evidence" value="ECO:0007669"/>
    <property type="project" value="UniProtKB-KW"/>
</dbReference>
<keyword evidence="4" id="KW-0238">DNA-binding</keyword>
<accession>A0A2Z5A965</accession>
<evidence type="ECO:0000256" key="1">
    <source>
        <dbReference type="ARBA" id="ARBA00022849"/>
    </source>
</evidence>